<protein>
    <submittedName>
        <fullName evidence="2">Uncharacterized protein</fullName>
    </submittedName>
</protein>
<evidence type="ECO:0000256" key="1">
    <source>
        <dbReference type="SAM" id="Phobius"/>
    </source>
</evidence>
<keyword evidence="1" id="KW-0472">Membrane</keyword>
<dbReference type="RefSeq" id="WP_139326676.1">
    <property type="nucleotide sequence ID" value="NZ_FTMC01000001.1"/>
</dbReference>
<dbReference type="Proteomes" id="UP000186079">
    <property type="component" value="Unassembled WGS sequence"/>
</dbReference>
<proteinExistence type="predicted"/>
<name>A0A1N6NLK3_9PSED</name>
<accession>A0A1N6NLK3</accession>
<dbReference type="AlphaFoldDB" id="A0A1N6NLK3"/>
<sequence length="203" mass="23352">MTSRALLSQAALRERLRQLDHGELRSSGYWLTNFLMVISTVLGVYLAAKVGLQQAITFDEISDLKYSYNLQTALADELAENATVLRQYNSSYLSRALPQEELLRNNPGISHFVWDTMKSSPQSLETPGYFLNEIQRFYRASQRIITARERHQYSALQASQLLTEQLDYLEHQVLPRLRNNIARLRQTLEALDVQVAEEIQHAP</sequence>
<gene>
    <name evidence="2" type="ORF">SAMN05421672_101336</name>
</gene>
<feature type="transmembrane region" description="Helical" evidence="1">
    <location>
        <begin position="29"/>
        <end position="48"/>
    </location>
</feature>
<reference evidence="2 3" key="1">
    <citation type="submission" date="2017-01" db="EMBL/GenBank/DDBJ databases">
        <authorList>
            <person name="Mah S.A."/>
            <person name="Swanson W.J."/>
            <person name="Moy G.W."/>
            <person name="Vacquier V.D."/>
        </authorList>
    </citation>
    <scope>NUCLEOTIDE SEQUENCE [LARGE SCALE GENOMIC DNA]</scope>
    <source>
        <strain evidence="2 3">ATCC 29606</strain>
    </source>
</reference>
<evidence type="ECO:0000313" key="2">
    <source>
        <dbReference type="EMBL" id="SIP92950.1"/>
    </source>
</evidence>
<keyword evidence="1" id="KW-1133">Transmembrane helix</keyword>
<dbReference type="EMBL" id="FTMC01000001">
    <property type="protein sequence ID" value="SIP92950.1"/>
    <property type="molecule type" value="Genomic_DNA"/>
</dbReference>
<organism evidence="2 3">
    <name type="scientific">Pseudomonas flexibilis</name>
    <dbReference type="NCBI Taxonomy" id="706570"/>
    <lineage>
        <taxon>Bacteria</taxon>
        <taxon>Pseudomonadati</taxon>
        <taxon>Pseudomonadota</taxon>
        <taxon>Gammaproteobacteria</taxon>
        <taxon>Pseudomonadales</taxon>
        <taxon>Pseudomonadaceae</taxon>
        <taxon>Pseudomonas</taxon>
    </lineage>
</organism>
<evidence type="ECO:0000313" key="3">
    <source>
        <dbReference type="Proteomes" id="UP000186079"/>
    </source>
</evidence>
<keyword evidence="1" id="KW-0812">Transmembrane</keyword>